<reference evidence="3" key="2">
    <citation type="submission" date="2011-02" db="EMBL/GenBank/DDBJ databases">
        <title>The complete genome of Fluviicola taffensis DSM 16823.</title>
        <authorList>
            <consortium name="US DOE Joint Genome Institute (JGI-PGF)"/>
            <person name="Lucas S."/>
            <person name="Copeland A."/>
            <person name="Lapidus A."/>
            <person name="Bruce D."/>
            <person name="Goodwin L."/>
            <person name="Pitluck S."/>
            <person name="Kyrpides N."/>
            <person name="Mavromatis K."/>
            <person name="Ivanova N."/>
            <person name="Mikhailova N."/>
            <person name="Pagani I."/>
            <person name="Chertkov O."/>
            <person name="Detter J.C."/>
            <person name="Han C."/>
            <person name="Tapia R."/>
            <person name="Land M."/>
            <person name="Hauser L."/>
            <person name="Markowitz V."/>
            <person name="Cheng J.-F."/>
            <person name="Hugenholtz P."/>
            <person name="Woyke T."/>
            <person name="Wu D."/>
            <person name="Tindall B."/>
            <person name="Pomrenke H.G."/>
            <person name="Brambilla E."/>
            <person name="Klenk H.-P."/>
            <person name="Eisen J.A."/>
        </authorList>
    </citation>
    <scope>NUCLEOTIDE SEQUENCE [LARGE SCALE GENOMIC DNA]</scope>
    <source>
        <strain evidence="3">DSM 16823 / RW262 / RW262</strain>
    </source>
</reference>
<evidence type="ECO:0000313" key="2">
    <source>
        <dbReference type="EMBL" id="AEA42975.1"/>
    </source>
</evidence>
<proteinExistence type="predicted"/>
<keyword evidence="1" id="KW-0732">Signal</keyword>
<evidence type="ECO:0000313" key="3">
    <source>
        <dbReference type="Proteomes" id="UP000007463"/>
    </source>
</evidence>
<feature type="chain" id="PRO_5003278199" evidence="1">
    <location>
        <begin position="27"/>
        <end position="184"/>
    </location>
</feature>
<protein>
    <submittedName>
        <fullName evidence="2">Uncharacterized protein</fullName>
    </submittedName>
</protein>
<organism evidence="2 3">
    <name type="scientific">Fluviicola taffensis (strain DSM 16823 / NCIMB 13979 / RW262)</name>
    <dbReference type="NCBI Taxonomy" id="755732"/>
    <lineage>
        <taxon>Bacteria</taxon>
        <taxon>Pseudomonadati</taxon>
        <taxon>Bacteroidota</taxon>
        <taxon>Flavobacteriia</taxon>
        <taxon>Flavobacteriales</taxon>
        <taxon>Crocinitomicaceae</taxon>
        <taxon>Fluviicola</taxon>
    </lineage>
</organism>
<evidence type="ECO:0000256" key="1">
    <source>
        <dbReference type="SAM" id="SignalP"/>
    </source>
</evidence>
<dbReference type="HOGENOM" id="CLU_1466165_0_0_10"/>
<dbReference type="EMBL" id="CP002542">
    <property type="protein sequence ID" value="AEA42975.1"/>
    <property type="molecule type" value="Genomic_DNA"/>
</dbReference>
<accession>F2I928</accession>
<feature type="signal peptide" evidence="1">
    <location>
        <begin position="1"/>
        <end position="26"/>
    </location>
</feature>
<sequence length="184" mass="20648" precursor="true">MISSLKNTSVLATLLLSFSFYSSLSAQNNALGVNDEFMELLIQMGPEMKPPKNIGSYVMEQALEVPIDQKLAFKYLWQSNEYLKEEEAFCNSIGFLLNKESSVAILFFYKGQAESLFYLIDVQTYNYKTGKLIDEINGVAGFKGDDAVCNMQVNSYNEIVFKTLAAGQTNEIVLNISNKGKIQR</sequence>
<gene>
    <name evidence="2" type="ordered locus">Fluta_0974</name>
</gene>
<dbReference type="Proteomes" id="UP000007463">
    <property type="component" value="Chromosome"/>
</dbReference>
<reference evidence="2 3" key="1">
    <citation type="journal article" date="2011" name="Stand. Genomic Sci.">
        <title>Complete genome sequence of the gliding freshwater bacterium Fluviicola taffensis type strain (RW262).</title>
        <authorList>
            <person name="Woyke T."/>
            <person name="Chertkov O."/>
            <person name="Lapidus A."/>
            <person name="Nolan M."/>
            <person name="Lucas S."/>
            <person name="Del Rio T.G."/>
            <person name="Tice H."/>
            <person name="Cheng J.F."/>
            <person name="Tapia R."/>
            <person name="Han C."/>
            <person name="Goodwin L."/>
            <person name="Pitluck S."/>
            <person name="Liolios K."/>
            <person name="Pagani I."/>
            <person name="Ivanova N."/>
            <person name="Huntemann M."/>
            <person name="Mavromatis K."/>
            <person name="Mikhailova N."/>
            <person name="Pati A."/>
            <person name="Chen A."/>
            <person name="Palaniappan K."/>
            <person name="Land M."/>
            <person name="Hauser L."/>
            <person name="Brambilla E.M."/>
            <person name="Rohde M."/>
            <person name="Mwirichia R."/>
            <person name="Sikorski J."/>
            <person name="Tindall B.J."/>
            <person name="Goker M."/>
            <person name="Bristow J."/>
            <person name="Eisen J.A."/>
            <person name="Markowitz V."/>
            <person name="Hugenholtz P."/>
            <person name="Klenk H.P."/>
            <person name="Kyrpides N.C."/>
        </authorList>
    </citation>
    <scope>NUCLEOTIDE SEQUENCE [LARGE SCALE GENOMIC DNA]</scope>
    <source>
        <strain evidence="3">DSM 16823 / RW262 / RW262</strain>
    </source>
</reference>
<name>F2I928_FLUTR</name>
<keyword evidence="3" id="KW-1185">Reference proteome</keyword>
<dbReference type="RefSeq" id="WP_013685747.1">
    <property type="nucleotide sequence ID" value="NC_015321.1"/>
</dbReference>
<dbReference type="STRING" id="755732.Fluta_0974"/>
<dbReference type="AlphaFoldDB" id="F2I928"/>
<dbReference type="KEGG" id="fte:Fluta_0974"/>